<feature type="transmembrane region" description="Helical" evidence="8">
    <location>
        <begin position="188"/>
        <end position="209"/>
    </location>
</feature>
<keyword evidence="7 8" id="KW-0472">Membrane</keyword>
<dbReference type="PANTHER" id="PTHR34979">
    <property type="entry name" value="INNER MEMBRANE PROTEIN YGAZ"/>
    <property type="match status" value="1"/>
</dbReference>
<dbReference type="Proteomes" id="UP001286174">
    <property type="component" value="Unassembled WGS sequence"/>
</dbReference>
<sequence length="228" mass="25422">MKRNETLKFALMKTAPIAVSYFFVAMSFGLLMSQNGFPWYDAVLASVFVYTGAFQFVLASFLSAGTPLLTIVLTALFMNSRQVFYSLSFLDDFRSCGKMFPYMVGTLTDETYSLYSSIDRYPDHVDKYAAMKEIAFLSHFWWILGTFAGALAGSLLPISIRGIDFTLTALFLTIVMDQWQKAKDHIPALTGFACAIGCLVAFGPSRFILPSLILTSGILLARNERRHA</sequence>
<evidence type="ECO:0000256" key="2">
    <source>
        <dbReference type="ARBA" id="ARBA00010735"/>
    </source>
</evidence>
<feature type="transmembrane region" description="Helical" evidence="8">
    <location>
        <begin position="12"/>
        <end position="33"/>
    </location>
</feature>
<reference evidence="9 10" key="1">
    <citation type="submission" date="2022-03" db="EMBL/GenBank/DDBJ databases">
        <title>Novel taxa within the pig intestine.</title>
        <authorList>
            <person name="Wylensek D."/>
            <person name="Bishof K."/>
            <person name="Afrizal A."/>
            <person name="Clavel T."/>
        </authorList>
    </citation>
    <scope>NUCLEOTIDE SEQUENCE [LARGE SCALE GENOMIC DNA]</scope>
    <source>
        <strain evidence="9 10">CLA-KB-P133</strain>
    </source>
</reference>
<keyword evidence="3" id="KW-0813">Transport</keyword>
<dbReference type="EMBL" id="JALBUR010000010">
    <property type="protein sequence ID" value="MDX8419542.1"/>
    <property type="molecule type" value="Genomic_DNA"/>
</dbReference>
<name>A0AB35U568_9FIRM</name>
<keyword evidence="6 8" id="KW-1133">Transmembrane helix</keyword>
<evidence type="ECO:0000256" key="4">
    <source>
        <dbReference type="ARBA" id="ARBA00022475"/>
    </source>
</evidence>
<feature type="transmembrane region" description="Helical" evidence="8">
    <location>
        <begin position="53"/>
        <end position="78"/>
    </location>
</feature>
<dbReference type="InterPro" id="IPR011606">
    <property type="entry name" value="Brnchd-chn_aa_trnsp_permease"/>
</dbReference>
<gene>
    <name evidence="9" type="ORF">MOZ60_05490</name>
</gene>
<evidence type="ECO:0000256" key="7">
    <source>
        <dbReference type="ARBA" id="ARBA00023136"/>
    </source>
</evidence>
<evidence type="ECO:0000256" key="6">
    <source>
        <dbReference type="ARBA" id="ARBA00022989"/>
    </source>
</evidence>
<comment type="subcellular location">
    <subcellularLocation>
        <location evidence="1">Cell membrane</location>
        <topology evidence="1">Multi-pass membrane protein</topology>
    </subcellularLocation>
</comment>
<proteinExistence type="inferred from homology"/>
<keyword evidence="5 8" id="KW-0812">Transmembrane</keyword>
<comment type="caution">
    <text evidence="9">The sequence shown here is derived from an EMBL/GenBank/DDBJ whole genome shotgun (WGS) entry which is preliminary data.</text>
</comment>
<dbReference type="RefSeq" id="WP_277009232.1">
    <property type="nucleotide sequence ID" value="NZ_JALBUR010000010.1"/>
</dbReference>
<organism evidence="9 10">
    <name type="scientific">Grylomicrobium aquisgranensis</name>
    <dbReference type="NCBI Taxonomy" id="2926318"/>
    <lineage>
        <taxon>Bacteria</taxon>
        <taxon>Bacillati</taxon>
        <taxon>Bacillota</taxon>
        <taxon>Erysipelotrichia</taxon>
        <taxon>Erysipelotrichales</taxon>
        <taxon>Erysipelotrichaceae</taxon>
        <taxon>Grylomicrobium</taxon>
    </lineage>
</organism>
<evidence type="ECO:0000256" key="3">
    <source>
        <dbReference type="ARBA" id="ARBA00022448"/>
    </source>
</evidence>
<evidence type="ECO:0000313" key="10">
    <source>
        <dbReference type="Proteomes" id="UP001286174"/>
    </source>
</evidence>
<evidence type="ECO:0000313" key="9">
    <source>
        <dbReference type="EMBL" id="MDX8419542.1"/>
    </source>
</evidence>
<evidence type="ECO:0000256" key="1">
    <source>
        <dbReference type="ARBA" id="ARBA00004651"/>
    </source>
</evidence>
<dbReference type="GO" id="GO:0005886">
    <property type="term" value="C:plasma membrane"/>
    <property type="evidence" value="ECO:0007669"/>
    <property type="project" value="UniProtKB-SubCell"/>
</dbReference>
<evidence type="ECO:0000256" key="8">
    <source>
        <dbReference type="SAM" id="Phobius"/>
    </source>
</evidence>
<comment type="similarity">
    <text evidence="2">Belongs to the AzlC family.</text>
</comment>
<feature type="transmembrane region" description="Helical" evidence="8">
    <location>
        <begin position="134"/>
        <end position="152"/>
    </location>
</feature>
<keyword evidence="10" id="KW-1185">Reference proteome</keyword>
<dbReference type="AlphaFoldDB" id="A0AB35U568"/>
<dbReference type="PANTHER" id="PTHR34979:SF1">
    <property type="entry name" value="INNER MEMBRANE PROTEIN YGAZ"/>
    <property type="match status" value="1"/>
</dbReference>
<dbReference type="Pfam" id="PF03591">
    <property type="entry name" value="AzlC"/>
    <property type="match status" value="1"/>
</dbReference>
<evidence type="ECO:0000256" key="5">
    <source>
        <dbReference type="ARBA" id="ARBA00022692"/>
    </source>
</evidence>
<accession>A0AB35U568</accession>
<dbReference type="GO" id="GO:1903785">
    <property type="term" value="P:L-valine transmembrane transport"/>
    <property type="evidence" value="ECO:0007669"/>
    <property type="project" value="TreeGrafter"/>
</dbReference>
<keyword evidence="4" id="KW-1003">Cell membrane</keyword>
<protein>
    <submittedName>
        <fullName evidence="9">AzlC family ABC transporter permease</fullName>
    </submittedName>
</protein>